<comment type="caution">
    <text evidence="5">The sequence shown here is derived from an EMBL/GenBank/DDBJ whole genome shotgun (WGS) entry which is preliminary data.</text>
</comment>
<dbReference type="SUPFAM" id="SSF81296">
    <property type="entry name" value="E set domains"/>
    <property type="match status" value="1"/>
</dbReference>
<evidence type="ECO:0000256" key="1">
    <source>
        <dbReference type="ARBA" id="ARBA00022729"/>
    </source>
</evidence>
<feature type="domain" description="Ricin B lectin" evidence="4">
    <location>
        <begin position="668"/>
        <end position="796"/>
    </location>
</feature>
<dbReference type="PANTHER" id="PTHR32208:SF56">
    <property type="entry name" value="GALACTOSE OXIDASE-RELATED"/>
    <property type="match status" value="1"/>
</dbReference>
<accession>A0A849ADD5</accession>
<dbReference type="CDD" id="cd23415">
    <property type="entry name" value="beta-trefoil_Ricin_AH"/>
    <property type="match status" value="1"/>
</dbReference>
<feature type="region of interest" description="Disordered" evidence="2">
    <location>
        <begin position="60"/>
        <end position="82"/>
    </location>
</feature>
<dbReference type="Gene3D" id="2.60.40.10">
    <property type="entry name" value="Immunoglobulins"/>
    <property type="match status" value="1"/>
</dbReference>
<dbReference type="InterPro" id="IPR035992">
    <property type="entry name" value="Ricin_B-like_lectins"/>
</dbReference>
<dbReference type="RefSeq" id="WP_171151227.1">
    <property type="nucleotide sequence ID" value="NZ_JABENB010000001.1"/>
</dbReference>
<dbReference type="InterPro" id="IPR037293">
    <property type="entry name" value="Gal_Oxidase_central_sf"/>
</dbReference>
<dbReference type="SMART" id="SM00458">
    <property type="entry name" value="RICIN"/>
    <property type="match status" value="2"/>
</dbReference>
<dbReference type="InterPro" id="IPR013783">
    <property type="entry name" value="Ig-like_fold"/>
</dbReference>
<name>A0A849ADD5_9MICO</name>
<dbReference type="GO" id="GO:0005975">
    <property type="term" value="P:carbohydrate metabolic process"/>
    <property type="evidence" value="ECO:0007669"/>
    <property type="project" value="UniProtKB-ARBA"/>
</dbReference>
<dbReference type="InterPro" id="IPR011043">
    <property type="entry name" value="Gal_Oxase/kelch_b-propeller"/>
</dbReference>
<evidence type="ECO:0000259" key="4">
    <source>
        <dbReference type="SMART" id="SM00458"/>
    </source>
</evidence>
<keyword evidence="6" id="KW-1185">Reference proteome</keyword>
<dbReference type="Gene3D" id="2.80.10.50">
    <property type="match status" value="2"/>
</dbReference>
<dbReference type="SUPFAM" id="SSF50370">
    <property type="entry name" value="Ricin B-like lectins"/>
    <property type="match status" value="2"/>
</dbReference>
<gene>
    <name evidence="5" type="ORF">HJ588_01325</name>
</gene>
<organism evidence="5 6">
    <name type="scientific">Flexivirga aerilata</name>
    <dbReference type="NCBI Taxonomy" id="1656889"/>
    <lineage>
        <taxon>Bacteria</taxon>
        <taxon>Bacillati</taxon>
        <taxon>Actinomycetota</taxon>
        <taxon>Actinomycetes</taxon>
        <taxon>Micrococcales</taxon>
        <taxon>Dermacoccaceae</taxon>
        <taxon>Flexivirga</taxon>
    </lineage>
</organism>
<evidence type="ECO:0000256" key="3">
    <source>
        <dbReference type="SAM" id="SignalP"/>
    </source>
</evidence>
<feature type="compositionally biased region" description="Basic and acidic residues" evidence="2">
    <location>
        <begin position="66"/>
        <end position="81"/>
    </location>
</feature>
<dbReference type="Proteomes" id="UP000557772">
    <property type="component" value="Unassembled WGS sequence"/>
</dbReference>
<dbReference type="Pfam" id="PF09118">
    <property type="entry name" value="GO-like_E_set"/>
    <property type="match status" value="1"/>
</dbReference>
<proteinExistence type="predicted"/>
<dbReference type="Pfam" id="PF00652">
    <property type="entry name" value="Ricin_B_lectin"/>
    <property type="match status" value="1"/>
</dbReference>
<evidence type="ECO:0000256" key="2">
    <source>
        <dbReference type="SAM" id="MobiDB-lite"/>
    </source>
</evidence>
<dbReference type="Gene3D" id="2.130.10.80">
    <property type="entry name" value="Galactose oxidase/kelch, beta-propeller"/>
    <property type="match status" value="1"/>
</dbReference>
<dbReference type="PANTHER" id="PTHR32208">
    <property type="entry name" value="SECRETED PROTEIN-RELATED"/>
    <property type="match status" value="1"/>
</dbReference>
<dbReference type="InterPro" id="IPR009880">
    <property type="entry name" value="Glyoxal_oxidase_N"/>
</dbReference>
<dbReference type="SUPFAM" id="SSF50965">
    <property type="entry name" value="Galactose oxidase, central domain"/>
    <property type="match status" value="1"/>
</dbReference>
<feature type="signal peptide" evidence="3">
    <location>
        <begin position="1"/>
        <end position="34"/>
    </location>
</feature>
<keyword evidence="1 3" id="KW-0732">Signal</keyword>
<evidence type="ECO:0000313" key="5">
    <source>
        <dbReference type="EMBL" id="NNG37917.1"/>
    </source>
</evidence>
<dbReference type="Pfam" id="PF07250">
    <property type="entry name" value="Glyoxal_oxid_N"/>
    <property type="match status" value="1"/>
</dbReference>
<protein>
    <submittedName>
        <fullName evidence="5">DUF1929 domain-containing protein</fullName>
    </submittedName>
</protein>
<feature type="chain" id="PRO_5032963037" evidence="3">
    <location>
        <begin position="35"/>
        <end position="926"/>
    </location>
</feature>
<dbReference type="InterPro" id="IPR000772">
    <property type="entry name" value="Ricin_B_lectin"/>
</dbReference>
<feature type="domain" description="Ricin B lectin" evidence="4">
    <location>
        <begin position="805"/>
        <end position="920"/>
    </location>
</feature>
<reference evidence="5 6" key="1">
    <citation type="submission" date="2020-05" db="EMBL/GenBank/DDBJ databases">
        <title>Flexivirga sp. ID2601S isolated from air conditioner.</title>
        <authorList>
            <person name="Kim D.H."/>
        </authorList>
    </citation>
    <scope>NUCLEOTIDE SEQUENCE [LARGE SCALE GENOMIC DNA]</scope>
    <source>
        <strain evidence="5 6">ID2601S</strain>
    </source>
</reference>
<dbReference type="InterPro" id="IPR014756">
    <property type="entry name" value="Ig_E-set"/>
</dbReference>
<dbReference type="PROSITE" id="PS50231">
    <property type="entry name" value="RICIN_B_LECTIN"/>
    <property type="match status" value="2"/>
</dbReference>
<dbReference type="AlphaFoldDB" id="A0A849ADD5"/>
<dbReference type="InterPro" id="IPR015202">
    <property type="entry name" value="GO-like_E_set"/>
</dbReference>
<sequence>MTAHLHRLRALLVACAALLLAVVPAVVIGSPARAAGLAAHGDTGSGTEDPKAHAERDLAGVPMSQIEKKANPAAARADRPSLQRARAGIAPQLGGSWAAPVATQVVPVFTALLPNGKLLMWDSVGDGATESYADQTSTRVEVYDPATGAQQRVDLSGSNIFCAGFVQLADGTVLVAGGNKDQQFNGTNLTHVFDWTTMSWKRGPNMSGERWYPSVAALMDDDAIIIGGGASAVDVREPNGTLRTLAFQRPTSRLYPFIQGQPDGRVLSVGPEPELLRYTWQGGGSVTQLANRDGLTRDYAGYAQYRPGLTLVAGGGTPVASTAIVDTRGATPMVRPAAPMSVPRRQHNLTILPDGSLLATGGQTTWGTQGLLDLNNPALKPERWDPDTNTWTSYEPAAIKRFYHSTALLLPDGRIFTGGGGICGACVSAGYLAKNLEIFTPPYLYKKDGTGLAPRPVLTGTPAQVQVDSAFTVTSPQAADIAKIGMIRLGAPTHSEDQGQRYIALKYTVSGTSITVHTPPNTAQAPGGYYMLFAVDKNGVPNVAPIVKVVRPTAGAARVASARTGGSPVLAYADAAFATQPQAMEAGVWDAADGGLSGIDGAGQLSGIDVANGWQVRLCSGPGLTGTCQMYGAGVRVVTSFDNRTASLQITPAATDPGGPDPVVTMPSGPNQVVSAQDPSTCLTASSLANGVPVSSRTCGSSGREQVWQYTNGVVSPTANPALCLDVNGSGTANGTTVQVWGCNGTGAQVWTIQPDRTLRNPQSGKCLDWPGGRPAGTQLIIWTCGSQNNQKWTWRSAQLPKLPPATQYVSAANGQCLTSSLVTAGCDPNAATQRWEASGGAIKLAGTSTCLQVNKARMWLWTNYSLVTAGCNGSVAQQFAYDAAQRLASSIDGRCVQVNGQTVNVAVCSTTTGQRWTPRAMGLFR</sequence>
<dbReference type="CDD" id="cd02851">
    <property type="entry name" value="E_set_GO_C"/>
    <property type="match status" value="1"/>
</dbReference>
<evidence type="ECO:0000313" key="6">
    <source>
        <dbReference type="Proteomes" id="UP000557772"/>
    </source>
</evidence>
<dbReference type="EMBL" id="JABENB010000001">
    <property type="protein sequence ID" value="NNG37917.1"/>
    <property type="molecule type" value="Genomic_DNA"/>
</dbReference>